<evidence type="ECO:0000313" key="2">
    <source>
        <dbReference type="Proteomes" id="UP001162483"/>
    </source>
</evidence>
<gene>
    <name evidence="1" type="ORF">SPARVUS_LOCUS2595594</name>
</gene>
<reference evidence="1" key="1">
    <citation type="submission" date="2023-05" db="EMBL/GenBank/DDBJ databases">
        <authorList>
            <person name="Stuckert A."/>
        </authorList>
    </citation>
    <scope>NUCLEOTIDE SEQUENCE</scope>
</reference>
<keyword evidence="2" id="KW-1185">Reference proteome</keyword>
<organism evidence="1 2">
    <name type="scientific">Staurois parvus</name>
    <dbReference type="NCBI Taxonomy" id="386267"/>
    <lineage>
        <taxon>Eukaryota</taxon>
        <taxon>Metazoa</taxon>
        <taxon>Chordata</taxon>
        <taxon>Craniata</taxon>
        <taxon>Vertebrata</taxon>
        <taxon>Euteleostomi</taxon>
        <taxon>Amphibia</taxon>
        <taxon>Batrachia</taxon>
        <taxon>Anura</taxon>
        <taxon>Neobatrachia</taxon>
        <taxon>Ranoidea</taxon>
        <taxon>Ranidae</taxon>
        <taxon>Staurois</taxon>
    </lineage>
</organism>
<evidence type="ECO:0000313" key="1">
    <source>
        <dbReference type="EMBL" id="CAI9545089.1"/>
    </source>
</evidence>
<protein>
    <submittedName>
        <fullName evidence="1">Uncharacterized protein</fullName>
    </submittedName>
</protein>
<sequence>MKELMVRIVPRIRSHGSDLFRISKKKNNKTNIPVRFVFLFNTSSTIAPTHHCKVHHCPPLVITITVPVQHCPHISNNSQ</sequence>
<comment type="caution">
    <text evidence="1">The sequence shown here is derived from an EMBL/GenBank/DDBJ whole genome shotgun (WGS) entry which is preliminary data.</text>
</comment>
<dbReference type="EMBL" id="CATNWA010003326">
    <property type="protein sequence ID" value="CAI9545089.1"/>
    <property type="molecule type" value="Genomic_DNA"/>
</dbReference>
<proteinExistence type="predicted"/>
<accession>A0ABN9BBX8</accession>
<dbReference type="Proteomes" id="UP001162483">
    <property type="component" value="Unassembled WGS sequence"/>
</dbReference>
<name>A0ABN9BBX8_9NEOB</name>